<organism evidence="2 3">
    <name type="scientific">Candidatus Woesebacteria bacterium CG22_combo_CG10-13_8_21_14_all_45_10</name>
    <dbReference type="NCBI Taxonomy" id="1975060"/>
    <lineage>
        <taxon>Bacteria</taxon>
        <taxon>Candidatus Woeseibacteriota</taxon>
    </lineage>
</organism>
<proteinExistence type="predicted"/>
<evidence type="ECO:0000313" key="3">
    <source>
        <dbReference type="Proteomes" id="UP000230759"/>
    </source>
</evidence>
<feature type="transmembrane region" description="Helical" evidence="1">
    <location>
        <begin position="6"/>
        <end position="23"/>
    </location>
</feature>
<evidence type="ECO:0000256" key="1">
    <source>
        <dbReference type="SAM" id="Phobius"/>
    </source>
</evidence>
<dbReference type="EMBL" id="PCSV01000002">
    <property type="protein sequence ID" value="PIP57341.1"/>
    <property type="molecule type" value="Genomic_DNA"/>
</dbReference>
<gene>
    <name evidence="2" type="ORF">COX04_00050</name>
</gene>
<feature type="transmembrane region" description="Helical" evidence="1">
    <location>
        <begin position="57"/>
        <end position="74"/>
    </location>
</feature>
<evidence type="ECO:0000313" key="2">
    <source>
        <dbReference type="EMBL" id="PIP57341.1"/>
    </source>
</evidence>
<feature type="transmembrane region" description="Helical" evidence="1">
    <location>
        <begin position="135"/>
        <end position="158"/>
    </location>
</feature>
<sequence length="190" mass="21573">MLISLALNLLGVVLFLFLFWRRLKEDYSREIVFGSAFLILLGVVIGFWLSTSFFPNWIFWFEAFGAFLGFSWGVFKYSLRFFEAFEASFLGLLPWLALFFVTKVIYVSMAILVLIVLFIYLNAKYKNFAWYKSGRIGVAGLLTAGVFFVGRASLAIFNPTMVSFAGRSEIILSAISAFTIFLLVYNLAKG</sequence>
<dbReference type="Proteomes" id="UP000230759">
    <property type="component" value="Unassembled WGS sequence"/>
</dbReference>
<feature type="transmembrane region" description="Helical" evidence="1">
    <location>
        <begin position="104"/>
        <end position="123"/>
    </location>
</feature>
<feature type="transmembrane region" description="Helical" evidence="1">
    <location>
        <begin position="30"/>
        <end position="51"/>
    </location>
</feature>
<accession>A0A2H0BI65</accession>
<keyword evidence="1" id="KW-1133">Transmembrane helix</keyword>
<keyword evidence="1" id="KW-0812">Transmembrane</keyword>
<reference evidence="2 3" key="1">
    <citation type="submission" date="2017-09" db="EMBL/GenBank/DDBJ databases">
        <title>Depth-based differentiation of microbial function through sediment-hosted aquifers and enrichment of novel symbionts in the deep terrestrial subsurface.</title>
        <authorList>
            <person name="Probst A.J."/>
            <person name="Ladd B."/>
            <person name="Jarett J.K."/>
            <person name="Geller-Mcgrath D.E."/>
            <person name="Sieber C.M."/>
            <person name="Emerson J.B."/>
            <person name="Anantharaman K."/>
            <person name="Thomas B.C."/>
            <person name="Malmstrom R."/>
            <person name="Stieglmeier M."/>
            <person name="Klingl A."/>
            <person name="Woyke T."/>
            <person name="Ryan C.M."/>
            <person name="Banfield J.F."/>
        </authorList>
    </citation>
    <scope>NUCLEOTIDE SEQUENCE [LARGE SCALE GENOMIC DNA]</scope>
    <source>
        <strain evidence="2">CG22_combo_CG10-13_8_21_14_all_45_10</strain>
    </source>
</reference>
<protein>
    <submittedName>
        <fullName evidence="2">Uncharacterized protein</fullName>
    </submittedName>
</protein>
<name>A0A2H0BI65_9BACT</name>
<comment type="caution">
    <text evidence="2">The sequence shown here is derived from an EMBL/GenBank/DDBJ whole genome shotgun (WGS) entry which is preliminary data.</text>
</comment>
<feature type="transmembrane region" description="Helical" evidence="1">
    <location>
        <begin position="170"/>
        <end position="188"/>
    </location>
</feature>
<keyword evidence="1" id="KW-0472">Membrane</keyword>
<dbReference type="AlphaFoldDB" id="A0A2H0BI65"/>